<evidence type="ECO:0000313" key="1">
    <source>
        <dbReference type="EMBL" id="SEJ02813.1"/>
    </source>
</evidence>
<dbReference type="EMBL" id="FNZH01000002">
    <property type="protein sequence ID" value="SEJ02813.1"/>
    <property type="molecule type" value="Genomic_DNA"/>
</dbReference>
<keyword evidence="2" id="KW-1185">Reference proteome</keyword>
<sequence>MSNRLSTLFATAGFILLNLWASVPVAWGQSVSLNLPIYGEYMRRQQLLGNLSESSSFMIRPLYPQEAFGTSNGMDLDETFTDEDLSAFNFRTKDNKGRFQVLPVMVRTQFNEGYGFGINDGPMIPNRGMQYLFNAGFYLEYGPLSIQLQPEVMHAGNQYFQGFPLDHWGSTWLQYYEWLNTADIPERFGGSPYTYLSLGQSSIRLNLGEVSLGVSNENLWWGPGRNASLLMSNHAPGFLHLTLNTRKPVQTPFGSFEGQLIAGRLEDSGFAPPHDNYVYANTPLYVPKRPQEDWRYLSGLVLSYQPKWLPGLFLGFSSVSQMYHTDMQQLADYLPVFNGEKGPESISRPDVDKRNQLSAGYFRWIDTNGHFEFYGEYGSNGNSRTLYDFLINPDKNRAFTLGFSNLIPLKRTDEFFQIGMEMTQTGQTIRDVILARNSWYTHPHVRHGYTHKGQVLGFGYGPGSNVLSLDAAWVKGFNRLGFALEYINHNNDFYYKRFEEIKDWRRKYVDIVPSLLAEWRFQNLLVAGKFQYVNTLNYKWYLENHPEIYFVPGLDQQTFVAQVGISYLIR</sequence>
<dbReference type="OrthoDB" id="1293009at2"/>
<dbReference type="Pfam" id="PF14052">
    <property type="entry name" value="Caps_assemb_Wzi"/>
    <property type="match status" value="1"/>
</dbReference>
<name>A0A1H6VE48_9BACT</name>
<dbReference type="RefSeq" id="WP_092170370.1">
    <property type="nucleotide sequence ID" value="NZ_FNZH01000002.1"/>
</dbReference>
<organism evidence="1 2">
    <name type="scientific">Cyclobacterium xiamenense</name>
    <dbReference type="NCBI Taxonomy" id="1297121"/>
    <lineage>
        <taxon>Bacteria</taxon>
        <taxon>Pseudomonadati</taxon>
        <taxon>Bacteroidota</taxon>
        <taxon>Cytophagia</taxon>
        <taxon>Cytophagales</taxon>
        <taxon>Cyclobacteriaceae</taxon>
        <taxon>Cyclobacterium</taxon>
    </lineage>
</organism>
<evidence type="ECO:0000313" key="2">
    <source>
        <dbReference type="Proteomes" id="UP000199403"/>
    </source>
</evidence>
<reference evidence="2" key="1">
    <citation type="submission" date="2016-10" db="EMBL/GenBank/DDBJ databases">
        <authorList>
            <person name="Varghese N."/>
            <person name="Submissions S."/>
        </authorList>
    </citation>
    <scope>NUCLEOTIDE SEQUENCE [LARGE SCALE GENOMIC DNA]</scope>
    <source>
        <strain evidence="2">IBRC-M 10761</strain>
    </source>
</reference>
<dbReference type="InterPro" id="IPR038636">
    <property type="entry name" value="Wzi_sf"/>
</dbReference>
<dbReference type="STRING" id="1416801.SAMN05192553_10220"/>
<dbReference type="AlphaFoldDB" id="A0A1H6VE48"/>
<dbReference type="Proteomes" id="UP000199403">
    <property type="component" value="Unassembled WGS sequence"/>
</dbReference>
<gene>
    <name evidence="1" type="ORF">SAMN05192553_10220</name>
</gene>
<dbReference type="Gene3D" id="2.40.160.130">
    <property type="entry name" value="Capsule assembly protein Wzi"/>
    <property type="match status" value="1"/>
</dbReference>
<proteinExistence type="predicted"/>
<dbReference type="InterPro" id="IPR026950">
    <property type="entry name" value="Caps_assemb_Wzi"/>
</dbReference>
<accession>A0A1H6VE48</accession>
<protein>
    <submittedName>
        <fullName evidence="1">Capsule assembly protein Wzi</fullName>
    </submittedName>
</protein>